<evidence type="ECO:0000313" key="9">
    <source>
        <dbReference type="EMBL" id="MDQ2070358.1"/>
    </source>
</evidence>
<dbReference type="PROSITE" id="PS51379">
    <property type="entry name" value="4FE4S_FER_2"/>
    <property type="match status" value="2"/>
</dbReference>
<comment type="cofactor">
    <cofactor evidence="6">
        <name>[4Fe-4S] cluster</name>
        <dbReference type="ChEBI" id="CHEBI:49883"/>
    </cofactor>
    <text evidence="6">Binds 2 [4Fe-4S] clusters.</text>
</comment>
<comment type="catalytic activity">
    <reaction evidence="6">
        <text>(R)-lactate + A = pyruvate + AH2</text>
        <dbReference type="Rhea" id="RHEA:15089"/>
        <dbReference type="ChEBI" id="CHEBI:13193"/>
        <dbReference type="ChEBI" id="CHEBI:15361"/>
        <dbReference type="ChEBI" id="CHEBI:16004"/>
        <dbReference type="ChEBI" id="CHEBI:17499"/>
    </reaction>
</comment>
<evidence type="ECO:0000256" key="4">
    <source>
        <dbReference type="ARBA" id="ARBA00023004"/>
    </source>
</evidence>
<keyword evidence="6" id="KW-0813">Transport</keyword>
<keyword evidence="5 6" id="KW-0411">Iron-sulfur</keyword>
<dbReference type="PIRSF" id="PIRSF000139">
    <property type="entry name" value="Glc_ox_4Fe-4S"/>
    <property type="match status" value="1"/>
</dbReference>
<evidence type="ECO:0000256" key="2">
    <source>
        <dbReference type="ARBA" id="ARBA00022723"/>
    </source>
</evidence>
<feature type="domain" description="4Fe-4S ferredoxin-type" evidence="8">
    <location>
        <begin position="81"/>
        <end position="112"/>
    </location>
</feature>
<dbReference type="InterPro" id="IPR004017">
    <property type="entry name" value="Cys_rich_dom"/>
</dbReference>
<name>A0ABU0W8W4_9GAMM</name>
<evidence type="ECO:0000256" key="5">
    <source>
        <dbReference type="ARBA" id="ARBA00023014"/>
    </source>
</evidence>
<evidence type="ECO:0000259" key="8">
    <source>
        <dbReference type="PROSITE" id="PS51379"/>
    </source>
</evidence>
<keyword evidence="3" id="KW-0677">Repeat</keyword>
<keyword evidence="6" id="KW-0249">Electron transport</keyword>
<evidence type="ECO:0000256" key="7">
    <source>
        <dbReference type="SAM" id="MobiDB-lite"/>
    </source>
</evidence>
<dbReference type="InterPro" id="IPR017900">
    <property type="entry name" value="4Fe4S_Fe_S_CS"/>
</dbReference>
<dbReference type="RefSeq" id="WP_306728858.1">
    <property type="nucleotide sequence ID" value="NZ_JAVDDT010000007.1"/>
</dbReference>
<protein>
    <recommendedName>
        <fullName evidence="6">Glycolate oxidase iron-sulfur subunit</fullName>
        <ecNumber evidence="6">1.1.99.14</ecNumber>
    </recommendedName>
</protein>
<evidence type="ECO:0000313" key="10">
    <source>
        <dbReference type="Proteomes" id="UP001239019"/>
    </source>
</evidence>
<keyword evidence="2 6" id="KW-0479">Metal-binding</keyword>
<comment type="caution">
    <text evidence="9">The sequence shown here is derived from an EMBL/GenBank/DDBJ whole genome shotgun (WGS) entry which is preliminary data.</text>
</comment>
<dbReference type="Proteomes" id="UP001239019">
    <property type="component" value="Unassembled WGS sequence"/>
</dbReference>
<feature type="region of interest" description="Disordered" evidence="7">
    <location>
        <begin position="1"/>
        <end position="25"/>
    </location>
</feature>
<dbReference type="SUPFAM" id="SSF54862">
    <property type="entry name" value="4Fe-4S ferredoxins"/>
    <property type="match status" value="1"/>
</dbReference>
<dbReference type="PANTHER" id="PTHR32479">
    <property type="entry name" value="GLYCOLATE OXIDASE IRON-SULFUR SUBUNIT"/>
    <property type="match status" value="1"/>
</dbReference>
<dbReference type="EMBL" id="JAVDDT010000007">
    <property type="protein sequence ID" value="MDQ2070358.1"/>
    <property type="molecule type" value="Genomic_DNA"/>
</dbReference>
<keyword evidence="1 6" id="KW-0004">4Fe-4S</keyword>
<dbReference type="InterPro" id="IPR017896">
    <property type="entry name" value="4Fe4S_Fe-S-bd"/>
</dbReference>
<gene>
    <name evidence="9" type="ORF">RBH19_10745</name>
</gene>
<dbReference type="InterPro" id="IPR012257">
    <property type="entry name" value="Glc_ox_4Fe-4S"/>
</dbReference>
<dbReference type="PROSITE" id="PS00198">
    <property type="entry name" value="4FE4S_FER_1"/>
    <property type="match status" value="2"/>
</dbReference>
<evidence type="ECO:0000256" key="6">
    <source>
        <dbReference type="PIRNR" id="PIRNR000139"/>
    </source>
</evidence>
<reference evidence="9 10" key="1">
    <citation type="submission" date="2023-08" db="EMBL/GenBank/DDBJ databases">
        <title>Whole-genome sequencing of halo(alkali)philic microorganisms from hypersaline lakes.</title>
        <authorList>
            <person name="Sorokin D.Y."/>
            <person name="Abbas B."/>
            <person name="Merkel A.Y."/>
        </authorList>
    </citation>
    <scope>NUCLEOTIDE SEQUENCE [LARGE SCALE GENOMIC DNA]</scope>
    <source>
        <strain evidence="9 10">AB-CW4</strain>
    </source>
</reference>
<accession>A0ABU0W8W4</accession>
<sequence>MKRSIPSQKHARMPERPTQSNGRAANGRVEFPLADADLCVKCALCLPHCPTYRLFQDESESPRGRIALMQGLATEQLDPSAKLARHLDQCLGCRNCEPVCPAKVPYGRLIDHGRALLAAQRPRPRIERLAAWLFARPAWLRRLVTLLRWSERLGLRTLTRMAVLPLMPALKRLERRLPATRKAPPSRPARSGQGKPVQLFLGCIAEQIDPDVSSAIIRLLQATGHEVQIPVDQGCCGALAQHGGDLSGAARLSTRNVNAFTGEAPVLTSATGCAATLMEYPELDDGAAHVNFAGRVRDVSQYLSRLDRIHSLDWKAQHARILVHQPCSHRNVVGGTDDVRALLSAIPGLELTTLDGKGQCCGAAGAYLLTQPDIADRLGRSLADQVCLHRPDVVITSNIGCKLQLRAQLAERLPHCEVLHPVELLARSLPDKA</sequence>
<dbReference type="PANTHER" id="PTHR32479:SF17">
    <property type="entry name" value="GLYCOLATE OXIDASE IRON-SULFUR SUBUNIT"/>
    <property type="match status" value="1"/>
</dbReference>
<comment type="catalytic activity">
    <reaction evidence="6">
        <text>glycolate + A = glyoxylate + AH2</text>
        <dbReference type="Rhea" id="RHEA:21264"/>
        <dbReference type="ChEBI" id="CHEBI:13193"/>
        <dbReference type="ChEBI" id="CHEBI:17499"/>
        <dbReference type="ChEBI" id="CHEBI:29805"/>
        <dbReference type="ChEBI" id="CHEBI:36655"/>
        <dbReference type="EC" id="1.1.99.14"/>
    </reaction>
</comment>
<proteinExistence type="predicted"/>
<keyword evidence="10" id="KW-1185">Reference proteome</keyword>
<keyword evidence="4 6" id="KW-0408">Iron</keyword>
<organism evidence="9 10">
    <name type="scientific">Natronospira bacteriovora</name>
    <dbReference type="NCBI Taxonomy" id="3069753"/>
    <lineage>
        <taxon>Bacteria</taxon>
        <taxon>Pseudomonadati</taxon>
        <taxon>Pseudomonadota</taxon>
        <taxon>Gammaproteobacteria</taxon>
        <taxon>Natronospirales</taxon>
        <taxon>Natronospiraceae</taxon>
        <taxon>Natronospira</taxon>
    </lineage>
</organism>
<dbReference type="Pfam" id="PF02754">
    <property type="entry name" value="CCG"/>
    <property type="match status" value="2"/>
</dbReference>
<feature type="domain" description="4Fe-4S ferredoxin-type" evidence="8">
    <location>
        <begin position="30"/>
        <end position="59"/>
    </location>
</feature>
<dbReference type="Gene3D" id="1.10.1060.10">
    <property type="entry name" value="Alpha-helical ferredoxin"/>
    <property type="match status" value="1"/>
</dbReference>
<dbReference type="EC" id="1.1.99.14" evidence="6"/>
<dbReference type="Pfam" id="PF13183">
    <property type="entry name" value="Fer4_8"/>
    <property type="match status" value="1"/>
</dbReference>
<evidence type="ECO:0000256" key="1">
    <source>
        <dbReference type="ARBA" id="ARBA00022485"/>
    </source>
</evidence>
<comment type="function">
    <text evidence="6">Component of a complex that catalyzes the oxidation of glycolate to glyoxylate.</text>
</comment>
<dbReference type="InterPro" id="IPR009051">
    <property type="entry name" value="Helical_ferredxn"/>
</dbReference>
<evidence type="ECO:0000256" key="3">
    <source>
        <dbReference type="ARBA" id="ARBA00022737"/>
    </source>
</evidence>